<keyword evidence="2" id="KW-1185">Reference proteome</keyword>
<reference evidence="1" key="1">
    <citation type="submission" date="2021-05" db="EMBL/GenBank/DDBJ databases">
        <authorList>
            <person name="Bouras G."/>
            <person name="Camens S."/>
            <person name="Liu S."/>
        </authorList>
    </citation>
    <scope>NUCLEOTIDE SEQUENCE</scope>
</reference>
<name>A0AC61NDM9_9CAUD</name>
<accession>A0AC61NDM9</accession>
<dbReference type="Proteomes" id="UP000826184">
    <property type="component" value="Segment"/>
</dbReference>
<gene>
    <name evidence="1" type="ORF">IFMHCENF_00051</name>
</gene>
<dbReference type="EMBL" id="MZ285879">
    <property type="protein sequence ID" value="QYC52307.1"/>
    <property type="molecule type" value="Genomic_DNA"/>
</dbReference>
<protein>
    <submittedName>
        <fullName evidence="1">Uncharacterized protein</fullName>
    </submittedName>
</protein>
<proteinExistence type="predicted"/>
<evidence type="ECO:0000313" key="2">
    <source>
        <dbReference type="Proteomes" id="UP000826184"/>
    </source>
</evidence>
<organism evidence="1 2">
    <name type="scientific">Pseudomonas phage PA8</name>
    <dbReference type="NCBI Taxonomy" id="2860997"/>
    <lineage>
        <taxon>Viruses</taxon>
        <taxon>Duplodnaviria</taxon>
        <taxon>Heunggongvirae</taxon>
        <taxon>Uroviricota</taxon>
        <taxon>Caudoviricetes</taxon>
        <taxon>Hollowayvirus</taxon>
        <taxon>Hollowayvirus PA8</taxon>
    </lineage>
</organism>
<evidence type="ECO:0000313" key="1">
    <source>
        <dbReference type="EMBL" id="QYC52307.1"/>
    </source>
</evidence>
<sequence>MNTEQFIRNAAARGLSRRATMQALGLGRWKFDLIIGAMGPIEWAKNGTTLGNRLAYEASRGRFTPAQAAALERAHERWSESRRFTVDGVTGTIAELVEHFQSPVHATTVRRRVAAGMSLRDALLSPRQQPKPGRRHPWNRSQKQVQP</sequence>